<proteinExistence type="predicted"/>
<dbReference type="OrthoDB" id="1840988at2759"/>
<dbReference type="Pfam" id="PF07714">
    <property type="entry name" value="PK_Tyr_Ser-Thr"/>
    <property type="match status" value="1"/>
</dbReference>
<dbReference type="InterPro" id="IPR050167">
    <property type="entry name" value="Ser_Thr_protein_kinase"/>
</dbReference>
<dbReference type="SUPFAM" id="SSF56112">
    <property type="entry name" value="Protein kinase-like (PK-like)"/>
    <property type="match status" value="1"/>
</dbReference>
<gene>
    <name evidence="2" type="ORF">EIN_486470</name>
</gene>
<feature type="non-terminal residue" evidence="2">
    <location>
        <position position="1"/>
    </location>
</feature>
<dbReference type="OMA" id="IANGMIN"/>
<dbReference type="GO" id="GO:0005524">
    <property type="term" value="F:ATP binding"/>
    <property type="evidence" value="ECO:0007669"/>
    <property type="project" value="InterPro"/>
</dbReference>
<keyword evidence="3" id="KW-1185">Reference proteome</keyword>
<dbReference type="GO" id="GO:0007165">
    <property type="term" value="P:signal transduction"/>
    <property type="evidence" value="ECO:0007669"/>
    <property type="project" value="TreeGrafter"/>
</dbReference>
<evidence type="ECO:0000313" key="3">
    <source>
        <dbReference type="Proteomes" id="UP000014680"/>
    </source>
</evidence>
<dbReference type="InterPro" id="IPR011009">
    <property type="entry name" value="Kinase-like_dom_sf"/>
</dbReference>
<keyword evidence="2" id="KW-0675">Receptor</keyword>
<dbReference type="RefSeq" id="XP_004255976.1">
    <property type="nucleotide sequence ID" value="XM_004255928.1"/>
</dbReference>
<dbReference type="KEGG" id="eiv:EIN_486470"/>
<protein>
    <submittedName>
        <fullName evidence="2">Tyrosine protein kinase receptor Tie-1, putative</fullName>
    </submittedName>
</protein>
<dbReference type="PANTHER" id="PTHR23257:SF963">
    <property type="entry name" value="AT08303P"/>
    <property type="match status" value="1"/>
</dbReference>
<dbReference type="Gene3D" id="1.10.510.10">
    <property type="entry name" value="Transferase(Phosphotransferase) domain 1"/>
    <property type="match status" value="1"/>
</dbReference>
<reference evidence="2 3" key="1">
    <citation type="submission" date="2012-10" db="EMBL/GenBank/DDBJ databases">
        <authorList>
            <person name="Zafar N."/>
            <person name="Inman J."/>
            <person name="Hall N."/>
            <person name="Lorenzi H."/>
            <person name="Caler E."/>
        </authorList>
    </citation>
    <scope>NUCLEOTIDE SEQUENCE [LARGE SCALE GENOMIC DNA]</scope>
    <source>
        <strain evidence="2 3">IP1</strain>
    </source>
</reference>
<dbReference type="AlphaFoldDB" id="A0A0A1U818"/>
<keyword evidence="2" id="KW-0808">Transferase</keyword>
<dbReference type="GeneID" id="14888219"/>
<dbReference type="Proteomes" id="UP000014680">
    <property type="component" value="Unassembled WGS sequence"/>
</dbReference>
<evidence type="ECO:0000313" key="2">
    <source>
        <dbReference type="EMBL" id="ELP89205.1"/>
    </source>
</evidence>
<evidence type="ECO:0000259" key="1">
    <source>
        <dbReference type="PROSITE" id="PS50011"/>
    </source>
</evidence>
<dbReference type="GO" id="GO:0004672">
    <property type="term" value="F:protein kinase activity"/>
    <property type="evidence" value="ECO:0007669"/>
    <property type="project" value="InterPro"/>
</dbReference>
<dbReference type="PROSITE" id="PS00108">
    <property type="entry name" value="PROTEIN_KINASE_ST"/>
    <property type="match status" value="1"/>
</dbReference>
<dbReference type="InterPro" id="IPR008271">
    <property type="entry name" value="Ser/Thr_kinase_AS"/>
</dbReference>
<dbReference type="SMART" id="SM00220">
    <property type="entry name" value="S_TKc"/>
    <property type="match status" value="1"/>
</dbReference>
<dbReference type="InterPro" id="IPR001245">
    <property type="entry name" value="Ser-Thr/Tyr_kinase_cat_dom"/>
</dbReference>
<accession>A0A0A1U818</accession>
<dbReference type="EMBL" id="KB206670">
    <property type="protein sequence ID" value="ELP89205.1"/>
    <property type="molecule type" value="Genomic_DNA"/>
</dbReference>
<name>A0A0A1U818_ENTIV</name>
<dbReference type="PROSITE" id="PS50011">
    <property type="entry name" value="PROTEIN_KINASE_DOM"/>
    <property type="match status" value="1"/>
</dbReference>
<sequence length="148" mass="17195">LDIANGMINLHHVWMLHRDLKSLNVLLKMENNEIRGYVCDFGESVSVKDIDSGFVECPFWLPPEVISNRKWSTKSDVYAFGVILWEMSTRKRPYDGKFAAEVQKEIISGKRLSMNRSSPLKGVVEMCWKQEPEERPEFTEIYKVLKAL</sequence>
<feature type="domain" description="Protein kinase" evidence="1">
    <location>
        <begin position="1"/>
        <end position="148"/>
    </location>
</feature>
<keyword evidence="2" id="KW-0418">Kinase</keyword>
<dbReference type="GO" id="GO:0005737">
    <property type="term" value="C:cytoplasm"/>
    <property type="evidence" value="ECO:0007669"/>
    <property type="project" value="TreeGrafter"/>
</dbReference>
<dbReference type="PANTHER" id="PTHR23257">
    <property type="entry name" value="SERINE-THREONINE PROTEIN KINASE"/>
    <property type="match status" value="1"/>
</dbReference>
<dbReference type="InterPro" id="IPR000719">
    <property type="entry name" value="Prot_kinase_dom"/>
</dbReference>
<organism evidence="2 3">
    <name type="scientific">Entamoeba invadens IP1</name>
    <dbReference type="NCBI Taxonomy" id="370355"/>
    <lineage>
        <taxon>Eukaryota</taxon>
        <taxon>Amoebozoa</taxon>
        <taxon>Evosea</taxon>
        <taxon>Archamoebae</taxon>
        <taxon>Mastigamoebida</taxon>
        <taxon>Entamoebidae</taxon>
        <taxon>Entamoeba</taxon>
    </lineage>
</organism>
<dbReference type="VEuPathDB" id="AmoebaDB:EIN_486470"/>